<sequence length="57" mass="6442">MFRIHAIRSADTFVPVPACVAQPARFHAQVRAARSHADSPFRVEVRDSAMPTRFHII</sequence>
<keyword evidence="2" id="KW-1185">Reference proteome</keyword>
<proteinExistence type="predicted"/>
<evidence type="ECO:0000313" key="1">
    <source>
        <dbReference type="EMBL" id="MCD9097616.1"/>
    </source>
</evidence>
<gene>
    <name evidence="1" type="ORF">LTT95_11770</name>
</gene>
<organism evidence="1 2">
    <name type="scientific">Luteimonas fraxinea</name>
    <dbReference type="NCBI Taxonomy" id="2901869"/>
    <lineage>
        <taxon>Bacteria</taxon>
        <taxon>Pseudomonadati</taxon>
        <taxon>Pseudomonadota</taxon>
        <taxon>Gammaproteobacteria</taxon>
        <taxon>Lysobacterales</taxon>
        <taxon>Lysobacteraceae</taxon>
        <taxon>Luteimonas</taxon>
    </lineage>
</organism>
<protein>
    <submittedName>
        <fullName evidence="1">Uncharacterized protein</fullName>
    </submittedName>
</protein>
<name>A0ABS8UFW2_9GAMM</name>
<dbReference type="Proteomes" id="UP001430360">
    <property type="component" value="Unassembled WGS sequence"/>
</dbReference>
<reference evidence="1" key="1">
    <citation type="submission" date="2021-12" db="EMBL/GenBank/DDBJ databases">
        <authorList>
            <person name="Ulrich A."/>
        </authorList>
    </citation>
    <scope>NUCLEOTIDE SEQUENCE</scope>
    <source>
        <strain evidence="1">A1P009</strain>
    </source>
</reference>
<dbReference type="EMBL" id="JAJQKU010000003">
    <property type="protein sequence ID" value="MCD9097616.1"/>
    <property type="molecule type" value="Genomic_DNA"/>
</dbReference>
<accession>A0ABS8UFW2</accession>
<dbReference type="RefSeq" id="WP_232136678.1">
    <property type="nucleotide sequence ID" value="NZ_CP089507.1"/>
</dbReference>
<reference evidence="1" key="2">
    <citation type="journal article" date="2022" name="Syst. Appl. Microbiol.">
        <title>Physiological and genomic characterisation of Luteimonas fraxinea sp. nov., a bacterial species associated with trees tolerant to ash dieback.</title>
        <authorList>
            <person name="Ulrich K."/>
            <person name="Becker R."/>
            <person name="Behrendt U."/>
            <person name="Kube M."/>
            <person name="Schneck V."/>
            <person name="Ulrich A."/>
        </authorList>
    </citation>
    <scope>NUCLEOTIDE SEQUENCE</scope>
    <source>
        <strain evidence="1">A1P009</strain>
    </source>
</reference>
<comment type="caution">
    <text evidence="1">The sequence shown here is derived from an EMBL/GenBank/DDBJ whole genome shotgun (WGS) entry which is preliminary data.</text>
</comment>
<evidence type="ECO:0000313" key="2">
    <source>
        <dbReference type="Proteomes" id="UP001430360"/>
    </source>
</evidence>